<accession>A0AAU7QEB3</accession>
<proteinExistence type="predicted"/>
<reference evidence="2" key="1">
    <citation type="submission" date="2024-06" db="EMBL/GenBank/DDBJ databases">
        <authorList>
            <person name="Coelho C."/>
            <person name="Bento M."/>
            <person name="Garcia E."/>
            <person name="Camelo A."/>
            <person name="Brandao I."/>
            <person name="Espirito Santo C."/>
            <person name="Trovao J."/>
            <person name="Verissimo A."/>
            <person name="Costa J."/>
            <person name="Tiago I."/>
        </authorList>
    </citation>
    <scope>NUCLEOTIDE SEQUENCE</scope>
    <source>
        <strain evidence="2">KWT182</strain>
    </source>
</reference>
<organism evidence="2">
    <name type="scientific">Acerihabitans sp. KWT182</name>
    <dbReference type="NCBI Taxonomy" id="3157919"/>
    <lineage>
        <taxon>Bacteria</taxon>
        <taxon>Pseudomonadati</taxon>
        <taxon>Pseudomonadota</taxon>
        <taxon>Gammaproteobacteria</taxon>
        <taxon>Enterobacterales</taxon>
        <taxon>Pectobacteriaceae</taxon>
        <taxon>Acerihabitans</taxon>
    </lineage>
</organism>
<evidence type="ECO:0000259" key="1">
    <source>
        <dbReference type="PROSITE" id="PS51184"/>
    </source>
</evidence>
<dbReference type="PROSITE" id="PS51184">
    <property type="entry name" value="JMJC"/>
    <property type="match status" value="1"/>
</dbReference>
<feature type="domain" description="JmjC" evidence="1">
    <location>
        <begin position="1"/>
        <end position="132"/>
    </location>
</feature>
<protein>
    <recommendedName>
        <fullName evidence="1">JmjC domain-containing protein</fullName>
    </recommendedName>
</protein>
<name>A0AAU7QEB3_9GAMM</name>
<gene>
    <name evidence="2" type="ORF">ABK905_11735</name>
</gene>
<dbReference type="SUPFAM" id="SSF51197">
    <property type="entry name" value="Clavaminate synthase-like"/>
    <property type="match status" value="1"/>
</dbReference>
<dbReference type="EMBL" id="CP157947">
    <property type="protein sequence ID" value="XBS71527.1"/>
    <property type="molecule type" value="Genomic_DNA"/>
</dbReference>
<dbReference type="AlphaFoldDB" id="A0AAU7QEB3"/>
<dbReference type="InterPro" id="IPR003347">
    <property type="entry name" value="JmjC_dom"/>
</dbReference>
<sequence length="258" mass="29004">MSRPVFAAQGAERSTAEVTLFMGDYGYTPFGIHLDDPFTSVVHCHFGPAVKTMTLFNIEEFHRLNGKSKNCFEPSLLIPFGKTYAIRPGDIFLLPPHYYHVGHTDGFSIGIAVAISKYPEASTTQRLLQHAIADSDLSGGIAQVIERAEKDGLSFASWLRAAHRKHLAQAESRGRLRYSPRLGYRQNAISKDALWLPDPDFPITCSEHAGHLSLFARGHQIRMKKSPVIYKLLEKCRQSPASINDLHRIFEKNVFIRD</sequence>
<evidence type="ECO:0000313" key="2">
    <source>
        <dbReference type="EMBL" id="XBS71527.1"/>
    </source>
</evidence>